<dbReference type="eggNOG" id="COG3015">
    <property type="taxonomic scope" value="Bacteria"/>
</dbReference>
<keyword evidence="1" id="KW-0732">Signal</keyword>
<evidence type="ECO:0008006" key="4">
    <source>
        <dbReference type="Google" id="ProtNLM"/>
    </source>
</evidence>
<organism evidence="2 3">
    <name type="scientific">Arenimonas oryziterrae DSM 21050 = YC6267</name>
    <dbReference type="NCBI Taxonomy" id="1121015"/>
    <lineage>
        <taxon>Bacteria</taxon>
        <taxon>Pseudomonadati</taxon>
        <taxon>Pseudomonadota</taxon>
        <taxon>Gammaproteobacteria</taxon>
        <taxon>Lysobacterales</taxon>
        <taxon>Lysobacteraceae</taxon>
        <taxon>Arenimonas</taxon>
    </lineage>
</organism>
<evidence type="ECO:0000313" key="3">
    <source>
        <dbReference type="Proteomes" id="UP000029385"/>
    </source>
</evidence>
<protein>
    <recommendedName>
        <fullName evidence="4">Copper resistance protein NlpE</fullName>
    </recommendedName>
</protein>
<dbReference type="RefSeq" id="WP_022969314.1">
    <property type="nucleotide sequence ID" value="NZ_ATVD01000003.1"/>
</dbReference>
<dbReference type="AlphaFoldDB" id="A0A091ASB1"/>
<dbReference type="PROSITE" id="PS51257">
    <property type="entry name" value="PROKAR_LIPOPROTEIN"/>
    <property type="match status" value="1"/>
</dbReference>
<dbReference type="Gene3D" id="2.40.128.640">
    <property type="match status" value="1"/>
</dbReference>
<evidence type="ECO:0000313" key="2">
    <source>
        <dbReference type="EMBL" id="KFN42261.1"/>
    </source>
</evidence>
<feature type="signal peptide" evidence="1">
    <location>
        <begin position="1"/>
        <end position="19"/>
    </location>
</feature>
<dbReference type="Proteomes" id="UP000029385">
    <property type="component" value="Unassembled WGS sequence"/>
</dbReference>
<proteinExistence type="predicted"/>
<dbReference type="Pfam" id="PF04170">
    <property type="entry name" value="NlpE"/>
    <property type="match status" value="1"/>
</dbReference>
<dbReference type="PATRIC" id="fig|1121015.4.peg.2334"/>
<sequence length="158" mass="17018">MPKRFALLVVLLVPLLVLAGCQRSAQDAGGETPAATSPPPAEVVAGEDSERLWQGVLPCSDCLGIDTRLQLRQAAGRRTYALHEVYLGGRGVNAFDQTGDWLERTVAIDGASAEVIVLDPRGRAQSFWLHDDGSLELLDTEGHPQAHGEALRLQRMAP</sequence>
<gene>
    <name evidence="2" type="ORF">N789_14350</name>
</gene>
<feature type="chain" id="PRO_5001868652" description="Copper resistance protein NlpE" evidence="1">
    <location>
        <begin position="20"/>
        <end position="158"/>
    </location>
</feature>
<keyword evidence="3" id="KW-1185">Reference proteome</keyword>
<accession>A0A091ASB1</accession>
<name>A0A091ASB1_9GAMM</name>
<dbReference type="STRING" id="1121015.GCA_000420545_01692"/>
<dbReference type="InterPro" id="IPR007298">
    <property type="entry name" value="Cu-R_lipoprotein_NlpE"/>
</dbReference>
<comment type="caution">
    <text evidence="2">The sequence shown here is derived from an EMBL/GenBank/DDBJ whole genome shotgun (WGS) entry which is preliminary data.</text>
</comment>
<dbReference type="EMBL" id="AVCI01000013">
    <property type="protein sequence ID" value="KFN42261.1"/>
    <property type="molecule type" value="Genomic_DNA"/>
</dbReference>
<reference evidence="2 3" key="1">
    <citation type="submission" date="2013-09" db="EMBL/GenBank/DDBJ databases">
        <title>Genome sequencing of Arenimonas oryziterrae.</title>
        <authorList>
            <person name="Chen F."/>
            <person name="Wang G."/>
        </authorList>
    </citation>
    <scope>NUCLEOTIDE SEQUENCE [LARGE SCALE GENOMIC DNA]</scope>
    <source>
        <strain evidence="2 3">YC6267</strain>
    </source>
</reference>
<evidence type="ECO:0000256" key="1">
    <source>
        <dbReference type="SAM" id="SignalP"/>
    </source>
</evidence>